<name>A0AAV0ARK7_PHAPC</name>
<reference evidence="4" key="1">
    <citation type="submission" date="2022-06" db="EMBL/GenBank/DDBJ databases">
        <authorList>
            <consortium name="SYNGENTA / RWTH Aachen University"/>
        </authorList>
    </citation>
    <scope>NUCLEOTIDE SEQUENCE</scope>
</reference>
<protein>
    <submittedName>
        <fullName evidence="4">Expressed protein</fullName>
    </submittedName>
</protein>
<dbReference type="AlphaFoldDB" id="A0AAV0ARK7"/>
<feature type="region of interest" description="Disordered" evidence="1">
    <location>
        <begin position="199"/>
        <end position="224"/>
    </location>
</feature>
<gene>
    <name evidence="3" type="ORF">PPACK8108_LOCUS6691</name>
    <name evidence="4" type="ORF">PPACK8108_LOCUS6692</name>
</gene>
<comment type="caution">
    <text evidence="4">The sequence shown here is derived from an EMBL/GenBank/DDBJ whole genome shotgun (WGS) entry which is preliminary data.</text>
</comment>
<keyword evidence="5" id="KW-1185">Reference proteome</keyword>
<evidence type="ECO:0000313" key="5">
    <source>
        <dbReference type="Proteomes" id="UP001153365"/>
    </source>
</evidence>
<sequence length="236" mass="25462">MKFSYSQLIVLLSVISLSFVASEETKSQRAESSDEKWFGLGYNSLRWNYWNGLAGWGGIGSLYPWLGAYSGAYGIGLCSGNYLNSWFKSAQGEKQRRSFEFNSGAQLQTRGEPDLLETVTCKNTKGESQQFLTSSCLKAAEQLVEKQTSSATCGSCTLQLHGPSGDLSAKSIPASELTTAASNILKACSKAENKILSTSELQRRGNEAENSSSDNNAKDSKNSFAVVLLKGNGPDC</sequence>
<dbReference type="Proteomes" id="UP001153365">
    <property type="component" value="Unassembled WGS sequence"/>
</dbReference>
<evidence type="ECO:0000313" key="3">
    <source>
        <dbReference type="EMBL" id="CAH7671858.1"/>
    </source>
</evidence>
<dbReference type="EMBL" id="CALTRL010001273">
    <property type="protein sequence ID" value="CAH7671859.1"/>
    <property type="molecule type" value="Genomic_DNA"/>
</dbReference>
<feature type="signal peptide" evidence="2">
    <location>
        <begin position="1"/>
        <end position="22"/>
    </location>
</feature>
<evidence type="ECO:0000313" key="4">
    <source>
        <dbReference type="EMBL" id="CAH7671859.1"/>
    </source>
</evidence>
<evidence type="ECO:0000256" key="1">
    <source>
        <dbReference type="SAM" id="MobiDB-lite"/>
    </source>
</evidence>
<organism evidence="4 5">
    <name type="scientific">Phakopsora pachyrhizi</name>
    <name type="common">Asian soybean rust disease fungus</name>
    <dbReference type="NCBI Taxonomy" id="170000"/>
    <lineage>
        <taxon>Eukaryota</taxon>
        <taxon>Fungi</taxon>
        <taxon>Dikarya</taxon>
        <taxon>Basidiomycota</taxon>
        <taxon>Pucciniomycotina</taxon>
        <taxon>Pucciniomycetes</taxon>
        <taxon>Pucciniales</taxon>
        <taxon>Phakopsoraceae</taxon>
        <taxon>Phakopsora</taxon>
    </lineage>
</organism>
<dbReference type="EMBL" id="CALTRL010001273">
    <property type="protein sequence ID" value="CAH7671858.1"/>
    <property type="molecule type" value="Genomic_DNA"/>
</dbReference>
<proteinExistence type="predicted"/>
<accession>A0AAV0ARK7</accession>
<feature type="chain" id="PRO_5044713195" evidence="2">
    <location>
        <begin position="23"/>
        <end position="236"/>
    </location>
</feature>
<keyword evidence="2" id="KW-0732">Signal</keyword>
<evidence type="ECO:0000256" key="2">
    <source>
        <dbReference type="SAM" id="SignalP"/>
    </source>
</evidence>